<keyword evidence="7 10" id="KW-0799">Topoisomerase</keyword>
<evidence type="ECO:0000256" key="7">
    <source>
        <dbReference type="ARBA" id="ARBA00023029"/>
    </source>
</evidence>
<dbReference type="CDD" id="cd03363">
    <property type="entry name" value="TOPRIM_TopoIA_TopoI"/>
    <property type="match status" value="1"/>
</dbReference>
<dbReference type="HAMAP" id="MF_00952">
    <property type="entry name" value="Topoisom_1_prok"/>
    <property type="match status" value="1"/>
</dbReference>
<keyword evidence="3" id="KW-0479">Metal-binding</keyword>
<evidence type="ECO:0000259" key="12">
    <source>
        <dbReference type="PROSITE" id="PS50880"/>
    </source>
</evidence>
<dbReference type="InterPro" id="IPR013826">
    <property type="entry name" value="Topo_IA_cen_sub3"/>
</dbReference>
<proteinExistence type="inferred from homology"/>
<dbReference type="AlphaFoldDB" id="A0A1Y2K0R2"/>
<feature type="compositionally biased region" description="Low complexity" evidence="11">
    <location>
        <begin position="775"/>
        <end position="784"/>
    </location>
</feature>
<dbReference type="InterPro" id="IPR013498">
    <property type="entry name" value="Topo_IA_Znf"/>
</dbReference>
<feature type="site" description="Interaction with DNA" evidence="10">
    <location>
        <position position="140"/>
    </location>
</feature>
<evidence type="ECO:0000256" key="5">
    <source>
        <dbReference type="ARBA" id="ARBA00022833"/>
    </source>
</evidence>
<dbReference type="CDD" id="cd00186">
    <property type="entry name" value="TOP1Ac"/>
    <property type="match status" value="1"/>
</dbReference>
<feature type="site" description="Interaction with DNA" evidence="10">
    <location>
        <position position="306"/>
    </location>
</feature>
<evidence type="ECO:0000256" key="10">
    <source>
        <dbReference type="HAMAP-Rule" id="MF_00952"/>
    </source>
</evidence>
<dbReference type="InterPro" id="IPR034149">
    <property type="entry name" value="TOPRIM_TopoI"/>
</dbReference>
<comment type="caution">
    <text evidence="14">The sequence shown here is derived from an EMBL/GenBank/DDBJ whole genome shotgun (WGS) entry which is preliminary data.</text>
</comment>
<feature type="site" description="Interaction with DNA" evidence="10">
    <location>
        <position position="509"/>
    </location>
</feature>
<dbReference type="GO" id="GO:0005694">
    <property type="term" value="C:chromosome"/>
    <property type="evidence" value="ECO:0007669"/>
    <property type="project" value="InterPro"/>
</dbReference>
<keyword evidence="5" id="KW-0862">Zinc</keyword>
<dbReference type="Pfam" id="PF01751">
    <property type="entry name" value="Toprim"/>
    <property type="match status" value="1"/>
</dbReference>
<dbReference type="Pfam" id="PF01131">
    <property type="entry name" value="Topoisom_bac"/>
    <property type="match status" value="1"/>
</dbReference>
<feature type="domain" description="Toprim" evidence="12">
    <location>
        <begin position="1"/>
        <end position="111"/>
    </location>
</feature>
<evidence type="ECO:0000256" key="8">
    <source>
        <dbReference type="ARBA" id="ARBA00023125"/>
    </source>
</evidence>
<feature type="site" description="Interaction with DNA" evidence="10">
    <location>
        <position position="26"/>
    </location>
</feature>
<accession>A0A1Y2K0R2</accession>
<dbReference type="SMART" id="SM00436">
    <property type="entry name" value="TOP1Bc"/>
    <property type="match status" value="1"/>
</dbReference>
<dbReference type="Gene3D" id="3.40.50.140">
    <property type="match status" value="1"/>
</dbReference>
<keyword evidence="15" id="KW-1185">Reference proteome</keyword>
<dbReference type="InterPro" id="IPR013825">
    <property type="entry name" value="Topo_IA_cen_sub2"/>
</dbReference>
<dbReference type="GO" id="GO:0006265">
    <property type="term" value="P:DNA topological change"/>
    <property type="evidence" value="ECO:0007669"/>
    <property type="project" value="UniProtKB-UniRule"/>
</dbReference>
<dbReference type="EC" id="5.6.2.1" evidence="10"/>
<evidence type="ECO:0000313" key="15">
    <source>
        <dbReference type="Proteomes" id="UP000194003"/>
    </source>
</evidence>
<dbReference type="GO" id="GO:0003917">
    <property type="term" value="F:DNA topoisomerase type I (single strand cut, ATP-independent) activity"/>
    <property type="evidence" value="ECO:0007669"/>
    <property type="project" value="UniProtKB-UniRule"/>
</dbReference>
<evidence type="ECO:0000313" key="14">
    <source>
        <dbReference type="EMBL" id="OSM00394.1"/>
    </source>
</evidence>
<protein>
    <recommendedName>
        <fullName evidence="10">DNA topoisomerase 1</fullName>
        <ecNumber evidence="10">5.6.2.1</ecNumber>
    </recommendedName>
    <alternativeName>
        <fullName evidence="10">DNA topoisomerase I</fullName>
    </alternativeName>
</protein>
<feature type="domain" description="Topo IA-type catalytic" evidence="13">
    <location>
        <begin position="126"/>
        <end position="577"/>
    </location>
</feature>
<dbReference type="InterPro" id="IPR005733">
    <property type="entry name" value="TopoI_bac-type"/>
</dbReference>
<evidence type="ECO:0000256" key="9">
    <source>
        <dbReference type="ARBA" id="ARBA00023235"/>
    </source>
</evidence>
<dbReference type="InterPro" id="IPR003601">
    <property type="entry name" value="Topo_IA_2"/>
</dbReference>
<dbReference type="InterPro" id="IPR006171">
    <property type="entry name" value="TOPRIM_dom"/>
</dbReference>
<dbReference type="PANTHER" id="PTHR42785:SF1">
    <property type="entry name" value="DNA TOPOISOMERASE"/>
    <property type="match status" value="1"/>
</dbReference>
<feature type="active site" description="O-(5'-phospho-DNA)-tyrosine intermediate" evidence="10">
    <location>
        <position position="304"/>
    </location>
</feature>
<dbReference type="STRING" id="1434232.MAIT1_00903"/>
<keyword evidence="9 10" id="KW-0413">Isomerase</keyword>
<dbReference type="SUPFAM" id="SSF57783">
    <property type="entry name" value="Zinc beta-ribbon"/>
    <property type="match status" value="2"/>
</dbReference>
<name>A0A1Y2K0R2_9PROT</name>
<dbReference type="EMBL" id="LVJN01000021">
    <property type="protein sequence ID" value="OSM00394.1"/>
    <property type="molecule type" value="Genomic_DNA"/>
</dbReference>
<dbReference type="InterPro" id="IPR003602">
    <property type="entry name" value="Topo_IA_DNA-bd_dom"/>
</dbReference>
<gene>
    <name evidence="10" type="primary">topA</name>
    <name evidence="14" type="ORF">MAIT1_00903</name>
</gene>
<feature type="site" description="Interaction with DNA" evidence="10">
    <location>
        <position position="136"/>
    </location>
</feature>
<feature type="region of interest" description="Disordered" evidence="11">
    <location>
        <begin position="770"/>
        <end position="792"/>
    </location>
</feature>
<feature type="site" description="Interaction with DNA" evidence="10">
    <location>
        <position position="152"/>
    </location>
</feature>
<comment type="function">
    <text evidence="10">Releases the supercoiling and torsional tension of DNA, which is introduced during the DNA replication and transcription, by transiently cleaving and rejoining one strand of the DNA duplex. Introduces a single-strand break via transesterification at a target site in duplex DNA. The scissile phosphodiester is attacked by the catalytic tyrosine of the enzyme, resulting in the formation of a DNA-(5'-phosphotyrosyl)-enzyme intermediate and the expulsion of a 3'-OH DNA strand. The free DNA strand then undergoes passage around the unbroken strand, thus removing DNA supercoils. Finally, in the religation step, the DNA 3'-OH attacks the covalent intermediate to expel the active-site tyrosine and restore the DNA phosphodiester backbone.</text>
</comment>
<evidence type="ECO:0000256" key="6">
    <source>
        <dbReference type="ARBA" id="ARBA00022842"/>
    </source>
</evidence>
<keyword evidence="4" id="KW-0863">Zinc-finger</keyword>
<reference evidence="14 15" key="1">
    <citation type="journal article" date="2016" name="BMC Genomics">
        <title>Combined genomic and structural analyses of a cultured magnetotactic bacterium reveals its niche adaptation to a dynamic environment.</title>
        <authorList>
            <person name="Araujo A.C."/>
            <person name="Morillo V."/>
            <person name="Cypriano J."/>
            <person name="Teixeira L.C."/>
            <person name="Leao P."/>
            <person name="Lyra S."/>
            <person name="Almeida L.G."/>
            <person name="Bazylinski D.A."/>
            <person name="Vasconcellos A.T."/>
            <person name="Abreu F."/>
            <person name="Lins U."/>
        </authorList>
    </citation>
    <scope>NUCLEOTIDE SEQUENCE [LARGE SCALE GENOMIC DNA]</scope>
    <source>
        <strain evidence="14 15">IT-1</strain>
    </source>
</reference>
<dbReference type="Gene3D" id="1.10.460.10">
    <property type="entry name" value="Topoisomerase I, domain 2"/>
    <property type="match status" value="1"/>
</dbReference>
<dbReference type="NCBIfam" id="TIGR01051">
    <property type="entry name" value="topA_bact"/>
    <property type="match status" value="1"/>
</dbReference>
<keyword evidence="8 10" id="KW-0238">DNA-binding</keyword>
<organism evidence="14 15">
    <name type="scientific">Magnetofaba australis IT-1</name>
    <dbReference type="NCBI Taxonomy" id="1434232"/>
    <lineage>
        <taxon>Bacteria</taxon>
        <taxon>Pseudomonadati</taxon>
        <taxon>Pseudomonadota</taxon>
        <taxon>Magnetococcia</taxon>
        <taxon>Magnetococcales</taxon>
        <taxon>Magnetococcaceae</taxon>
        <taxon>Magnetofaba</taxon>
    </lineage>
</organism>
<evidence type="ECO:0000256" key="3">
    <source>
        <dbReference type="ARBA" id="ARBA00022723"/>
    </source>
</evidence>
<dbReference type="InterPro" id="IPR013497">
    <property type="entry name" value="Topo_IA_cen"/>
</dbReference>
<dbReference type="SMART" id="SM00437">
    <property type="entry name" value="TOP1Ac"/>
    <property type="match status" value="1"/>
</dbReference>
<dbReference type="InterPro" id="IPR000380">
    <property type="entry name" value="Topo_IA"/>
</dbReference>
<dbReference type="PROSITE" id="PS52039">
    <property type="entry name" value="TOPO_IA_2"/>
    <property type="match status" value="1"/>
</dbReference>
<dbReference type="InterPro" id="IPR028612">
    <property type="entry name" value="Topoisom_1_IA"/>
</dbReference>
<evidence type="ECO:0000256" key="4">
    <source>
        <dbReference type="ARBA" id="ARBA00022771"/>
    </source>
</evidence>
<feature type="site" description="Interaction with DNA" evidence="10">
    <location>
        <position position="137"/>
    </location>
</feature>
<comment type="subunit">
    <text evidence="10">Monomer.</text>
</comment>
<comment type="catalytic activity">
    <reaction evidence="1 10">
        <text>ATP-independent breakage of single-stranded DNA, followed by passage and rejoining.</text>
        <dbReference type="EC" id="5.6.2.1"/>
    </reaction>
</comment>
<evidence type="ECO:0000256" key="2">
    <source>
        <dbReference type="ARBA" id="ARBA00009446"/>
    </source>
</evidence>
<dbReference type="SMART" id="SM00493">
    <property type="entry name" value="TOPRIM"/>
    <property type="match status" value="1"/>
</dbReference>
<feature type="region of interest" description="Interaction with DNA" evidence="10">
    <location>
        <begin position="160"/>
        <end position="165"/>
    </location>
</feature>
<dbReference type="SUPFAM" id="SSF56712">
    <property type="entry name" value="Prokaryotic type I DNA topoisomerase"/>
    <property type="match status" value="1"/>
</dbReference>
<evidence type="ECO:0000256" key="11">
    <source>
        <dbReference type="SAM" id="MobiDB-lite"/>
    </source>
</evidence>
<dbReference type="InterPro" id="IPR013824">
    <property type="entry name" value="Topo_IA_cen_sub1"/>
</dbReference>
<evidence type="ECO:0000259" key="13">
    <source>
        <dbReference type="PROSITE" id="PS52039"/>
    </source>
</evidence>
<dbReference type="Pfam" id="PF01396">
    <property type="entry name" value="Zn_ribbon_Top1"/>
    <property type="match status" value="4"/>
</dbReference>
<dbReference type="PROSITE" id="PS50880">
    <property type="entry name" value="TOPRIM"/>
    <property type="match status" value="1"/>
</dbReference>
<dbReference type="PANTHER" id="PTHR42785">
    <property type="entry name" value="DNA TOPOISOMERASE, TYPE IA, CORE"/>
    <property type="match status" value="1"/>
</dbReference>
<dbReference type="Gene3D" id="2.70.20.10">
    <property type="entry name" value="Topoisomerase I, domain 3"/>
    <property type="match status" value="1"/>
</dbReference>
<keyword evidence="6" id="KW-0460">Magnesium</keyword>
<evidence type="ECO:0000256" key="1">
    <source>
        <dbReference type="ARBA" id="ARBA00000213"/>
    </source>
</evidence>
<dbReference type="InterPro" id="IPR023405">
    <property type="entry name" value="Topo_IA_core_domain"/>
</dbReference>
<comment type="similarity">
    <text evidence="2 10">Belongs to the type IA topoisomerase family.</text>
</comment>
<sequence>MESPAKAKTINKFLGRGYKVVATYGHIRDLPSKNGSVDVDNGFAMRYVVPKTSSKHVEALTAAVKGADEVLLATDPDREGEAISWHVHEVLEKKKLLKDKTVKRVVFHEITKKAIQDAVANARDMDMDMVNAQQARRALDYLVGFNLSPLLWKKVRRGLSAGRVQSVALRLVCEREEEITAFKPQEYWSITASVAKEGQQRTFDARLAVADGKKLDKFSIADEKRAKSLTAAIADKPLTVTSIEKKQTKRKPAPPFITSTLQQEASRKLGFSAKKTMTVAQKLYEGLEIRNAEGKKEVVGLISYMRTDSVNLANEAIDAIRGLVGERYGNEYLPKSPRKFKSSAKNAQEAHEAIRPTDVARLPEMLADVLERDLLRLYELIWKRTVACQMSEAKIDQVAAQISVDSADPNAPLRLRATGSSVAFPGFMKVYMEGKDEVSAQDKDDDDSETMLPAMDEGETLQNLGVEPKQHFTEPPPRYTEATLVRALESFGIGRPSTYAPTMSTLQDRGYVKLEKRKFYPEDVGMVVNKYLTQHFSKYVDYNFTANLEDDLDAVSRGEREWTPLMESFWKPFIEQIEEKEKTTSKAEVTSEELDENCPECGKPLSLKLGRYGRFKACTGYPECKYTAPFGKEAEEKAAQQSEEPELSDEKCEKCGKPMLIKTGRYGKYLACSGYPDCKNNQPLNKPRDTGVKCPECGKGTFLEKKSRRGKVFYSCSGYPKCKKALWDEPLEQPCPKCGAPFVTVKTTKKRGVEHVCVAEGCDWRETVMGPGELEAQQEAQQQESSDGDKAA</sequence>
<dbReference type="GO" id="GO:0008270">
    <property type="term" value="F:zinc ion binding"/>
    <property type="evidence" value="ECO:0007669"/>
    <property type="project" value="UniProtKB-KW"/>
</dbReference>
<dbReference type="Gene3D" id="3.30.65.10">
    <property type="entry name" value="Bacterial Topoisomerase I, domain 1"/>
    <property type="match status" value="3"/>
</dbReference>
<comment type="caution">
    <text evidence="10">Lacks conserved residue(s) required for the propagation of feature annotation.</text>
</comment>
<dbReference type="Proteomes" id="UP000194003">
    <property type="component" value="Unassembled WGS sequence"/>
</dbReference>
<dbReference type="GO" id="GO:0003677">
    <property type="term" value="F:DNA binding"/>
    <property type="evidence" value="ECO:0007669"/>
    <property type="project" value="UniProtKB-KW"/>
</dbReference>
<dbReference type="PRINTS" id="PR00417">
    <property type="entry name" value="PRTPISMRASEI"/>
</dbReference>
<dbReference type="Gene3D" id="1.10.290.10">
    <property type="entry name" value="Topoisomerase I, domain 4"/>
    <property type="match status" value="1"/>
</dbReference>